<evidence type="ECO:0000256" key="9">
    <source>
        <dbReference type="ARBA" id="ARBA00040502"/>
    </source>
</evidence>
<sequence length="478" mass="52948">MPNPVIGSPQPLRISVDDADFADRTAQYVCDFFTSLQIRGGRPQPNQWTILAAFLSYTGPQADDPAGALEILTFGLGNKCVSNPLRREQQVVDMHAEVLARRELEALLLDGVGALRTTEESDASDNQRSAFATQTLFNLGSRRSDLYLYTSHMPCGAASNAAHLERLDKEDELMKRVLDHGSSDSEVRGESSFRADRELEVPPLTKKPSRGDAIPTSCYSCSDKLSRYQVLGLQGGRLSGCFEENGWPPLRMSGLIVGEDFSDGRGLRMLFGGTIVTDTEIPRSYSRMIDGIREVFAEHCDPATALFHDTLVDAVRDFRIFRTTWIFAYSRSRVTALACDRAGLAQDAATIFQALSEVERARLRTLPLPIVRDTLVPQPPISTFPLSCSWRVGQCVEILGPTGVLNGSKRSKTTGDFEKTSRLCRKRLQEAYDEIIISGDGAAAYGKGKGSPMWRLVSSRMEARGPWKDWHRSRVCEI</sequence>
<dbReference type="GO" id="GO:0046872">
    <property type="term" value="F:metal ion binding"/>
    <property type="evidence" value="ECO:0007669"/>
    <property type="project" value="UniProtKB-KW"/>
</dbReference>
<dbReference type="EC" id="3.5.4.34" evidence="8"/>
<evidence type="ECO:0000256" key="5">
    <source>
        <dbReference type="ARBA" id="ARBA00037026"/>
    </source>
</evidence>
<evidence type="ECO:0000256" key="10">
    <source>
        <dbReference type="ARBA" id="ARBA00041760"/>
    </source>
</evidence>
<dbReference type="GO" id="GO:0043829">
    <property type="term" value="F:tRNA-specific adenosine-37 deaminase activity"/>
    <property type="evidence" value="ECO:0007669"/>
    <property type="project" value="UniProtKB-EC"/>
</dbReference>
<dbReference type="EMBL" id="JABELV010000259">
    <property type="protein sequence ID" value="KAG7527595.1"/>
    <property type="molecule type" value="Genomic_DNA"/>
</dbReference>
<evidence type="ECO:0000259" key="12">
    <source>
        <dbReference type="PROSITE" id="PS50141"/>
    </source>
</evidence>
<comment type="caution">
    <text evidence="13">The sequence shown here is derived from an EMBL/GenBank/DDBJ whole genome shotgun (WGS) entry which is preliminary data.</text>
</comment>
<dbReference type="Proteomes" id="UP000812966">
    <property type="component" value="Unassembled WGS sequence"/>
</dbReference>
<evidence type="ECO:0000313" key="13">
    <source>
        <dbReference type="EMBL" id="KAG7527595.1"/>
    </source>
</evidence>
<dbReference type="GO" id="GO:0008033">
    <property type="term" value="P:tRNA processing"/>
    <property type="evidence" value="ECO:0007669"/>
    <property type="project" value="UniProtKB-KW"/>
</dbReference>
<organism evidence="13 14">
    <name type="scientific">Filobasidium floriforme</name>
    <dbReference type="NCBI Taxonomy" id="5210"/>
    <lineage>
        <taxon>Eukaryota</taxon>
        <taxon>Fungi</taxon>
        <taxon>Dikarya</taxon>
        <taxon>Basidiomycota</taxon>
        <taxon>Agaricomycotina</taxon>
        <taxon>Tremellomycetes</taxon>
        <taxon>Filobasidiales</taxon>
        <taxon>Filobasidiaceae</taxon>
        <taxon>Filobasidium</taxon>
    </lineage>
</organism>
<dbReference type="GO" id="GO:0003723">
    <property type="term" value="F:RNA binding"/>
    <property type="evidence" value="ECO:0007669"/>
    <property type="project" value="InterPro"/>
</dbReference>
<comment type="similarity">
    <text evidence="7">Belongs to the ADAT1 family.</text>
</comment>
<dbReference type="PROSITE" id="PS50141">
    <property type="entry name" value="A_DEAMIN_EDITASE"/>
    <property type="match status" value="1"/>
</dbReference>
<dbReference type="InterPro" id="IPR002466">
    <property type="entry name" value="A_deamin"/>
</dbReference>
<dbReference type="OrthoDB" id="10268011at2759"/>
<evidence type="ECO:0000256" key="8">
    <source>
        <dbReference type="ARBA" id="ARBA00038940"/>
    </source>
</evidence>
<reference evidence="13" key="1">
    <citation type="submission" date="2020-04" db="EMBL/GenBank/DDBJ databases">
        <title>Analysis of mating type loci in Filobasidium floriforme.</title>
        <authorList>
            <person name="Nowrousian M."/>
        </authorList>
    </citation>
    <scope>NUCLEOTIDE SEQUENCE</scope>
    <source>
        <strain evidence="13">CBS 6242</strain>
    </source>
</reference>
<dbReference type="AlphaFoldDB" id="A0A8K0JGM7"/>
<keyword evidence="1" id="KW-0819">tRNA processing</keyword>
<comment type="cofactor">
    <cofactor evidence="5">
        <name>1D-myo-inositol hexakisphosphate</name>
        <dbReference type="ChEBI" id="CHEBI:58130"/>
    </cofactor>
</comment>
<keyword evidence="4" id="KW-0862">Zinc</keyword>
<gene>
    <name evidence="13" type="ORF">FFLO_06774</name>
</gene>
<proteinExistence type="inferred from homology"/>
<name>A0A8K0JGM7_9TREE</name>
<feature type="domain" description="A to I editase" evidence="12">
    <location>
        <begin position="73"/>
        <end position="428"/>
    </location>
</feature>
<dbReference type="SMART" id="SM00552">
    <property type="entry name" value="ADEAMc"/>
    <property type="match status" value="1"/>
</dbReference>
<evidence type="ECO:0000256" key="2">
    <source>
        <dbReference type="ARBA" id="ARBA00022723"/>
    </source>
</evidence>
<protein>
    <recommendedName>
        <fullName evidence="9">tRNA-specific adenosine deaminase 1</fullName>
        <ecNumber evidence="8">3.5.4.34</ecNumber>
    </recommendedName>
    <alternativeName>
        <fullName evidence="10">tRNA-specific adenosine-37 deaminase</fullName>
    </alternativeName>
</protein>
<dbReference type="Pfam" id="PF02137">
    <property type="entry name" value="A_deamin"/>
    <property type="match status" value="1"/>
</dbReference>
<dbReference type="PANTHER" id="PTHR46516">
    <property type="entry name" value="TRNA-SPECIFIC ADENOSINE DEAMINASE 1"/>
    <property type="match status" value="1"/>
</dbReference>
<evidence type="ECO:0000256" key="3">
    <source>
        <dbReference type="ARBA" id="ARBA00022801"/>
    </source>
</evidence>
<keyword evidence="14" id="KW-1185">Reference proteome</keyword>
<comment type="function">
    <text evidence="6">Specifically deaminates adenosine-37 to inosine in tRNA-Ala.</text>
</comment>
<comment type="catalytic activity">
    <reaction evidence="11">
        <text>adenosine(37) in tRNA(Ala) + H2O + H(+) = inosine(37) in tRNA(Ala) + NH4(+)</text>
        <dbReference type="Rhea" id="RHEA:50968"/>
        <dbReference type="Rhea" id="RHEA-COMP:12855"/>
        <dbReference type="Rhea" id="RHEA-COMP:12856"/>
        <dbReference type="ChEBI" id="CHEBI:15377"/>
        <dbReference type="ChEBI" id="CHEBI:15378"/>
        <dbReference type="ChEBI" id="CHEBI:28938"/>
        <dbReference type="ChEBI" id="CHEBI:74411"/>
        <dbReference type="ChEBI" id="CHEBI:82852"/>
        <dbReference type="EC" id="3.5.4.34"/>
    </reaction>
</comment>
<keyword evidence="2" id="KW-0479">Metal-binding</keyword>
<dbReference type="PANTHER" id="PTHR46516:SF1">
    <property type="entry name" value="TRNA-SPECIFIC ADENOSINE DEAMINASE 1"/>
    <property type="match status" value="1"/>
</dbReference>
<evidence type="ECO:0000256" key="4">
    <source>
        <dbReference type="ARBA" id="ARBA00022833"/>
    </source>
</evidence>
<evidence type="ECO:0000256" key="7">
    <source>
        <dbReference type="ARBA" id="ARBA00038326"/>
    </source>
</evidence>
<keyword evidence="3" id="KW-0378">Hydrolase</keyword>
<evidence type="ECO:0000256" key="11">
    <source>
        <dbReference type="ARBA" id="ARBA00047635"/>
    </source>
</evidence>
<evidence type="ECO:0000256" key="1">
    <source>
        <dbReference type="ARBA" id="ARBA00022694"/>
    </source>
</evidence>
<evidence type="ECO:0000313" key="14">
    <source>
        <dbReference type="Proteomes" id="UP000812966"/>
    </source>
</evidence>
<evidence type="ECO:0000256" key="6">
    <source>
        <dbReference type="ARBA" id="ARBA00037784"/>
    </source>
</evidence>
<accession>A0A8K0JGM7</accession>